<evidence type="ECO:0000256" key="2">
    <source>
        <dbReference type="ARBA" id="ARBA00008149"/>
    </source>
</evidence>
<dbReference type="InterPro" id="IPR044857">
    <property type="entry name" value="T7SS_EccB_R1"/>
</dbReference>
<protein>
    <submittedName>
        <fullName evidence="11">Type VII secretion protein EccB</fullName>
    </submittedName>
</protein>
<dbReference type="PANTHER" id="PTHR40765:SF2">
    <property type="entry name" value="ESX-2 SECRETION SYSTEM ATPASE ECCB2"/>
    <property type="match status" value="1"/>
</dbReference>
<dbReference type="Gene3D" id="2.40.50.910">
    <property type="entry name" value="Type VII secretion system EccB, repeat 3 domain"/>
    <property type="match status" value="1"/>
</dbReference>
<comment type="subcellular location">
    <subcellularLocation>
        <location evidence="1">Cell membrane</location>
        <topology evidence="1">Single-pass membrane protein</topology>
    </subcellularLocation>
</comment>
<gene>
    <name evidence="11" type="primary">eccB</name>
    <name evidence="11" type="ORF">ACFSYJ_32825</name>
</gene>
<evidence type="ECO:0000256" key="3">
    <source>
        <dbReference type="ARBA" id="ARBA00022475"/>
    </source>
</evidence>
<keyword evidence="12" id="KW-1185">Reference proteome</keyword>
<evidence type="ECO:0000256" key="8">
    <source>
        <dbReference type="ARBA" id="ARBA00022989"/>
    </source>
</evidence>
<accession>A0ABW5GRG8</accession>
<keyword evidence="4 10" id="KW-0812">Transmembrane</keyword>
<evidence type="ECO:0000256" key="9">
    <source>
        <dbReference type="ARBA" id="ARBA00023136"/>
    </source>
</evidence>
<evidence type="ECO:0000313" key="11">
    <source>
        <dbReference type="EMBL" id="MFD2463436.1"/>
    </source>
</evidence>
<dbReference type="PANTHER" id="PTHR40765">
    <property type="entry name" value="ESX-2 SECRETION SYSTEM ATPASE ECCB2"/>
    <property type="match status" value="1"/>
</dbReference>
<organism evidence="11 12">
    <name type="scientific">Amycolatopsis samaneae</name>
    <dbReference type="NCBI Taxonomy" id="664691"/>
    <lineage>
        <taxon>Bacteria</taxon>
        <taxon>Bacillati</taxon>
        <taxon>Actinomycetota</taxon>
        <taxon>Actinomycetes</taxon>
        <taxon>Pseudonocardiales</taxon>
        <taxon>Pseudonocardiaceae</taxon>
        <taxon>Amycolatopsis</taxon>
    </lineage>
</organism>
<dbReference type="NCBIfam" id="TIGR03919">
    <property type="entry name" value="T7SS_EccB"/>
    <property type="match status" value="1"/>
</dbReference>
<comment type="caution">
    <text evidence="11">The sequence shown here is derived from an EMBL/GenBank/DDBJ whole genome shotgun (WGS) entry which is preliminary data.</text>
</comment>
<comment type="similarity">
    <text evidence="2">Belongs to the EccB family.</text>
</comment>
<evidence type="ECO:0000256" key="10">
    <source>
        <dbReference type="SAM" id="Phobius"/>
    </source>
</evidence>
<feature type="transmembrane region" description="Helical" evidence="10">
    <location>
        <begin position="42"/>
        <end position="61"/>
    </location>
</feature>
<dbReference type="InterPro" id="IPR042485">
    <property type="entry name" value="T7SS_EccB_R3"/>
</dbReference>
<keyword evidence="7" id="KW-0067">ATP-binding</keyword>
<proteinExistence type="inferred from homology"/>
<keyword evidence="6" id="KW-0378">Hydrolase</keyword>
<keyword evidence="5" id="KW-0547">Nucleotide-binding</keyword>
<dbReference type="Pfam" id="PF05108">
    <property type="entry name" value="T7SS_ESX1_EccB"/>
    <property type="match status" value="1"/>
</dbReference>
<dbReference type="EMBL" id="JBHUKU010000021">
    <property type="protein sequence ID" value="MFD2463436.1"/>
    <property type="molecule type" value="Genomic_DNA"/>
</dbReference>
<keyword evidence="9 10" id="KW-0472">Membrane</keyword>
<sequence>MQSRRDQVQAYFFVVGRLVAGLTHGKPDAVEAPNRRMKTGTVLGFVVAGLLVAIFGIYGLFVPGGNESWRQNGAIVMVQETGARYLYLDGQLRPVLNYASARLATGGSGGEVVSVSRKSLGDTAVGGTIGIPGAPDDLPVPDRLDAGPWTVCLRDKGTGPGAGAPTTTLILGRSPGPELSDRQGLLVSTVDGKKYLLWQGKRYRLTDRAAADALGYGSAPAQRVTAAWLNPLPAGRDLAVPVIPRSGDPGPVLGGRQSRVGQVYEVRNPAIGSDEMYVVQADGLNPLSRTAAALLLGSVSSKDLNPGGKAVEIGPGEMAGVPVKPVGELAEGYPPPLTGSALAGLAGDTVPCARYTPSPGGATTTTLLSLPVGTVNTAATPTGKHVAGTIADQVSIPGGSGVLVKEVAAPGSLAGTEYLVTATGVKYPLANASVAGALGYGRPPVDVPGALLDLLPTGAVLDPAAALNNQAAGS</sequence>
<dbReference type="Proteomes" id="UP001597419">
    <property type="component" value="Unassembled WGS sequence"/>
</dbReference>
<dbReference type="RefSeq" id="WP_345400189.1">
    <property type="nucleotide sequence ID" value="NZ_BAABHG010000011.1"/>
</dbReference>
<evidence type="ECO:0000256" key="4">
    <source>
        <dbReference type="ARBA" id="ARBA00022692"/>
    </source>
</evidence>
<evidence type="ECO:0000256" key="7">
    <source>
        <dbReference type="ARBA" id="ARBA00022840"/>
    </source>
</evidence>
<evidence type="ECO:0000256" key="6">
    <source>
        <dbReference type="ARBA" id="ARBA00022801"/>
    </source>
</evidence>
<reference evidence="12" key="1">
    <citation type="journal article" date="2019" name="Int. J. Syst. Evol. Microbiol.">
        <title>The Global Catalogue of Microorganisms (GCM) 10K type strain sequencing project: providing services to taxonomists for standard genome sequencing and annotation.</title>
        <authorList>
            <consortium name="The Broad Institute Genomics Platform"/>
            <consortium name="The Broad Institute Genome Sequencing Center for Infectious Disease"/>
            <person name="Wu L."/>
            <person name="Ma J."/>
        </authorList>
    </citation>
    <scope>NUCLEOTIDE SEQUENCE [LARGE SCALE GENOMIC DNA]</scope>
    <source>
        <strain evidence="12">CGMCC 4.7643</strain>
    </source>
</reference>
<evidence type="ECO:0000256" key="5">
    <source>
        <dbReference type="ARBA" id="ARBA00022741"/>
    </source>
</evidence>
<name>A0ABW5GRG8_9PSEU</name>
<evidence type="ECO:0000313" key="12">
    <source>
        <dbReference type="Proteomes" id="UP001597419"/>
    </source>
</evidence>
<dbReference type="InterPro" id="IPR007795">
    <property type="entry name" value="T7SS_EccB"/>
</dbReference>
<keyword evidence="8 10" id="KW-1133">Transmembrane helix</keyword>
<keyword evidence="3" id="KW-1003">Cell membrane</keyword>
<evidence type="ECO:0000256" key="1">
    <source>
        <dbReference type="ARBA" id="ARBA00004162"/>
    </source>
</evidence>
<dbReference type="Gene3D" id="3.30.2390.20">
    <property type="entry name" value="Type VII secretion system EccB, repeat 1 domain"/>
    <property type="match status" value="1"/>
</dbReference>